<evidence type="ECO:0000313" key="2">
    <source>
        <dbReference type="EMBL" id="SMX55104.1"/>
    </source>
</evidence>
<gene>
    <name evidence="2" type="ORF">CFX1CAM_2039</name>
</gene>
<dbReference type="Proteomes" id="UP000195514">
    <property type="component" value="Chromosome I"/>
</dbReference>
<keyword evidence="3" id="KW-1185">Reference proteome</keyword>
<keyword evidence="1" id="KW-1133">Transmembrane helix</keyword>
<evidence type="ECO:0000256" key="1">
    <source>
        <dbReference type="SAM" id="Phobius"/>
    </source>
</evidence>
<proteinExistence type="predicted"/>
<feature type="transmembrane region" description="Helical" evidence="1">
    <location>
        <begin position="112"/>
        <end position="130"/>
    </location>
</feature>
<protein>
    <submittedName>
        <fullName evidence="2">Uncharacterized protein</fullName>
    </submittedName>
</protein>
<evidence type="ECO:0000313" key="3">
    <source>
        <dbReference type="Proteomes" id="UP000195514"/>
    </source>
</evidence>
<feature type="transmembrane region" description="Helical" evidence="1">
    <location>
        <begin position="137"/>
        <end position="155"/>
    </location>
</feature>
<feature type="transmembrane region" description="Helical" evidence="1">
    <location>
        <begin position="61"/>
        <end position="78"/>
    </location>
</feature>
<organism evidence="2 3">
    <name type="scientific">Candidatus Brevifilum fermentans</name>
    <dbReference type="NCBI Taxonomy" id="1986204"/>
    <lineage>
        <taxon>Bacteria</taxon>
        <taxon>Bacillati</taxon>
        <taxon>Chloroflexota</taxon>
        <taxon>Anaerolineae</taxon>
        <taxon>Anaerolineales</taxon>
        <taxon>Anaerolineaceae</taxon>
        <taxon>Candidatus Brevifilum</taxon>
    </lineage>
</organism>
<sequence length="234" mass="25046">MLMALISFIMMLEHGLQGGLEMKKLNRRFLISLTGGILLLVVGVLLLLSNLGIVTLELESVIGPLLAGGGLIFLLVFITNTDAWWALIPGFTLIGVGINAFVSPWLGENEGSVTSAIFLGSVGLPFLLIYISNHRHWWALLPGGVLLSIAVTQLIPDSSALKDGIFFLGLAITFGLLYLLPTPSGKLKWALYPAGILLLIGIFITLGATNLLAFVGPLVLLAFGVYVIVRALRK</sequence>
<keyword evidence="1" id="KW-0812">Transmembrane</keyword>
<accession>A0A1Y6K665</accession>
<feature type="transmembrane region" description="Helical" evidence="1">
    <location>
        <begin position="161"/>
        <end position="180"/>
    </location>
</feature>
<feature type="transmembrane region" description="Helical" evidence="1">
    <location>
        <begin position="214"/>
        <end position="232"/>
    </location>
</feature>
<dbReference type="KEGG" id="abat:CFX1CAM_2039"/>
<dbReference type="EMBL" id="LT859958">
    <property type="protein sequence ID" value="SMX55104.1"/>
    <property type="molecule type" value="Genomic_DNA"/>
</dbReference>
<name>A0A1Y6K665_9CHLR</name>
<feature type="transmembrane region" description="Helical" evidence="1">
    <location>
        <begin position="29"/>
        <end position="49"/>
    </location>
</feature>
<feature type="transmembrane region" description="Helical" evidence="1">
    <location>
        <begin position="85"/>
        <end position="106"/>
    </location>
</feature>
<keyword evidence="1" id="KW-0472">Membrane</keyword>
<reference evidence="3" key="1">
    <citation type="submission" date="2017-05" db="EMBL/GenBank/DDBJ databases">
        <authorList>
            <person name="Kirkegaard R."/>
            <person name="Mcilroy J S."/>
        </authorList>
    </citation>
    <scope>NUCLEOTIDE SEQUENCE [LARGE SCALE GENOMIC DNA]</scope>
</reference>
<dbReference type="AlphaFoldDB" id="A0A1Y6K665"/>
<feature type="transmembrane region" description="Helical" evidence="1">
    <location>
        <begin position="189"/>
        <end position="208"/>
    </location>
</feature>